<dbReference type="Gene3D" id="1.10.510.10">
    <property type="entry name" value="Transferase(Phosphotransferase) domain 1"/>
    <property type="match status" value="1"/>
</dbReference>
<keyword evidence="2" id="KW-0723">Serine/threonine-protein kinase</keyword>
<evidence type="ECO:0000313" key="12">
    <source>
        <dbReference type="Proteomes" id="UP000002499"/>
    </source>
</evidence>
<gene>
    <name evidence="11" type="ORF">MAC_09188</name>
</gene>
<dbReference type="InterPro" id="IPR011009">
    <property type="entry name" value="Kinase-like_dom_sf"/>
</dbReference>
<evidence type="ECO:0000256" key="4">
    <source>
        <dbReference type="ARBA" id="ARBA00022741"/>
    </source>
</evidence>
<comment type="catalytic activity">
    <reaction evidence="8">
        <text>L-seryl-[protein] + ATP = O-phospho-L-seryl-[protein] + ADP + H(+)</text>
        <dbReference type="Rhea" id="RHEA:17989"/>
        <dbReference type="Rhea" id="RHEA-COMP:9863"/>
        <dbReference type="Rhea" id="RHEA-COMP:11604"/>
        <dbReference type="ChEBI" id="CHEBI:15378"/>
        <dbReference type="ChEBI" id="CHEBI:29999"/>
        <dbReference type="ChEBI" id="CHEBI:30616"/>
        <dbReference type="ChEBI" id="CHEBI:83421"/>
        <dbReference type="ChEBI" id="CHEBI:456216"/>
        <dbReference type="EC" id="2.7.11.1"/>
    </reaction>
</comment>
<keyword evidence="5" id="KW-0418">Kinase</keyword>
<dbReference type="AlphaFoldDB" id="E9EH40"/>
<keyword evidence="6" id="KW-0067">ATP-binding</keyword>
<organism evidence="12">
    <name type="scientific">Metarhizium acridum (strain CQMa 102)</name>
    <dbReference type="NCBI Taxonomy" id="655827"/>
    <lineage>
        <taxon>Eukaryota</taxon>
        <taxon>Fungi</taxon>
        <taxon>Dikarya</taxon>
        <taxon>Ascomycota</taxon>
        <taxon>Pezizomycotina</taxon>
        <taxon>Sordariomycetes</taxon>
        <taxon>Hypocreomycetidae</taxon>
        <taxon>Hypocreales</taxon>
        <taxon>Clavicipitaceae</taxon>
        <taxon>Metarhizium</taxon>
    </lineage>
</organism>
<evidence type="ECO:0000256" key="3">
    <source>
        <dbReference type="ARBA" id="ARBA00022679"/>
    </source>
</evidence>
<evidence type="ECO:0000256" key="1">
    <source>
        <dbReference type="ARBA" id="ARBA00012513"/>
    </source>
</evidence>
<dbReference type="PANTHER" id="PTHR47634:SF9">
    <property type="entry name" value="PROTEIN KINASE DOMAIN-CONTAINING PROTEIN-RELATED"/>
    <property type="match status" value="1"/>
</dbReference>
<feature type="region of interest" description="Disordered" evidence="9">
    <location>
        <begin position="348"/>
        <end position="373"/>
    </location>
</feature>
<keyword evidence="12" id="KW-1185">Reference proteome</keyword>
<dbReference type="GO" id="GO:0000245">
    <property type="term" value="P:spliceosomal complex assembly"/>
    <property type="evidence" value="ECO:0007669"/>
    <property type="project" value="TreeGrafter"/>
</dbReference>
<evidence type="ECO:0000256" key="8">
    <source>
        <dbReference type="ARBA" id="ARBA00048679"/>
    </source>
</evidence>
<dbReference type="InParanoid" id="E9EH40"/>
<sequence length="373" mass="42475">MPSDVSKQAPPPPQKYTPGYGWWNEYEDIAQVLPHERIDRYVPGGFHPVALDDTFHNGRYTVRNKLGHGGYSTVWLARDNDVGRWTSLKIKQAYVSTESLDDDKDVRALRILEQNYASSDSSSPPCFARLLDTFQHHGPNGTHTCVLLEDDEELQEIPGGDPIVAEYTGTEPLPSYLPKHVVAATSWNGWYDYAEEDVRLVDWGEFFLTSETATAASLAQPLDLRSPETFFVGSIDYHHDLWRAGCVTQVIGPLRPEWHAKWLQLIKESTEYKPLPDNAFERLDQSFEPRRLAIISHASYGSDEDEYHMKDNYEALTCLLGVMEGLMQHEPQKRISAQEAAAKIQWHDYRRDSRSVESEEEITESEGGRESDS</sequence>
<dbReference type="Proteomes" id="UP000002499">
    <property type="component" value="Unassembled WGS sequence"/>
</dbReference>
<dbReference type="SMART" id="SM00220">
    <property type="entry name" value="S_TKc"/>
    <property type="match status" value="1"/>
</dbReference>
<evidence type="ECO:0000256" key="6">
    <source>
        <dbReference type="ARBA" id="ARBA00022840"/>
    </source>
</evidence>
<keyword evidence="3" id="KW-0808">Transferase</keyword>
<feature type="domain" description="Protein kinase" evidence="10">
    <location>
        <begin position="60"/>
        <end position="350"/>
    </location>
</feature>
<dbReference type="GO" id="GO:0004674">
    <property type="term" value="F:protein serine/threonine kinase activity"/>
    <property type="evidence" value="ECO:0007669"/>
    <property type="project" value="UniProtKB-KW"/>
</dbReference>
<dbReference type="OrthoDB" id="5979581at2759"/>
<dbReference type="InterPro" id="IPR051334">
    <property type="entry name" value="SRPK"/>
</dbReference>
<dbReference type="SUPFAM" id="SSF56112">
    <property type="entry name" value="Protein kinase-like (PK-like)"/>
    <property type="match status" value="1"/>
</dbReference>
<name>E9EH40_METAQ</name>
<dbReference type="GO" id="GO:0050684">
    <property type="term" value="P:regulation of mRNA processing"/>
    <property type="evidence" value="ECO:0007669"/>
    <property type="project" value="TreeGrafter"/>
</dbReference>
<evidence type="ECO:0000259" key="10">
    <source>
        <dbReference type="SMART" id="SM00220"/>
    </source>
</evidence>
<dbReference type="EC" id="2.7.11.1" evidence="1"/>
<evidence type="ECO:0000256" key="9">
    <source>
        <dbReference type="SAM" id="MobiDB-lite"/>
    </source>
</evidence>
<evidence type="ECO:0000313" key="11">
    <source>
        <dbReference type="EMBL" id="EFY84785.1"/>
    </source>
</evidence>
<feature type="compositionally biased region" description="Basic and acidic residues" evidence="9">
    <location>
        <begin position="348"/>
        <end position="357"/>
    </location>
</feature>
<dbReference type="PANTHER" id="PTHR47634">
    <property type="entry name" value="PROTEIN KINASE DOMAIN-CONTAINING PROTEIN-RELATED"/>
    <property type="match status" value="1"/>
</dbReference>
<accession>E9EH40</accession>
<evidence type="ECO:0000256" key="7">
    <source>
        <dbReference type="ARBA" id="ARBA00047899"/>
    </source>
</evidence>
<reference evidence="11 12" key="1">
    <citation type="journal article" date="2011" name="PLoS Genet.">
        <title>Genome sequencing and comparative transcriptomics of the model entomopathogenic fungi Metarhizium anisopliae and M. acridum.</title>
        <authorList>
            <person name="Gao Q."/>
            <person name="Jin K."/>
            <person name="Ying S.H."/>
            <person name="Zhang Y."/>
            <person name="Xiao G."/>
            <person name="Shang Y."/>
            <person name="Duan Z."/>
            <person name="Hu X."/>
            <person name="Xie X.Q."/>
            <person name="Zhou G."/>
            <person name="Peng G."/>
            <person name="Luo Z."/>
            <person name="Huang W."/>
            <person name="Wang B."/>
            <person name="Fang W."/>
            <person name="Wang S."/>
            <person name="Zhong Y."/>
            <person name="Ma L.J."/>
            <person name="St Leger R.J."/>
            <person name="Zhao G.P."/>
            <person name="Pei Y."/>
            <person name="Feng M.G."/>
            <person name="Xia Y."/>
            <person name="Wang C."/>
        </authorList>
    </citation>
    <scope>NUCLEOTIDE SEQUENCE [LARGE SCALE GENOMIC DNA]</scope>
    <source>
        <strain evidence="11 12">CQMa 102</strain>
    </source>
</reference>
<dbReference type="OMA" id="WEDWLEE"/>
<dbReference type="HOGENOM" id="CLU_000288_81_2_1"/>
<dbReference type="InterPro" id="IPR000719">
    <property type="entry name" value="Prot_kinase_dom"/>
</dbReference>
<keyword evidence="4" id="KW-0547">Nucleotide-binding</keyword>
<dbReference type="eggNOG" id="KOG1290">
    <property type="taxonomic scope" value="Eukaryota"/>
</dbReference>
<evidence type="ECO:0000256" key="2">
    <source>
        <dbReference type="ARBA" id="ARBA00022527"/>
    </source>
</evidence>
<evidence type="ECO:0000256" key="5">
    <source>
        <dbReference type="ARBA" id="ARBA00022777"/>
    </source>
</evidence>
<dbReference type="Gene3D" id="3.30.200.20">
    <property type="entry name" value="Phosphorylase Kinase, domain 1"/>
    <property type="match status" value="1"/>
</dbReference>
<dbReference type="STRING" id="655827.E9EH40"/>
<dbReference type="GO" id="GO:0005524">
    <property type="term" value="F:ATP binding"/>
    <property type="evidence" value="ECO:0007669"/>
    <property type="project" value="UniProtKB-KW"/>
</dbReference>
<comment type="catalytic activity">
    <reaction evidence="7">
        <text>L-threonyl-[protein] + ATP = O-phospho-L-threonyl-[protein] + ADP + H(+)</text>
        <dbReference type="Rhea" id="RHEA:46608"/>
        <dbReference type="Rhea" id="RHEA-COMP:11060"/>
        <dbReference type="Rhea" id="RHEA-COMP:11605"/>
        <dbReference type="ChEBI" id="CHEBI:15378"/>
        <dbReference type="ChEBI" id="CHEBI:30013"/>
        <dbReference type="ChEBI" id="CHEBI:30616"/>
        <dbReference type="ChEBI" id="CHEBI:61977"/>
        <dbReference type="ChEBI" id="CHEBI:456216"/>
        <dbReference type="EC" id="2.7.11.1"/>
    </reaction>
</comment>
<dbReference type="EMBL" id="GL698606">
    <property type="protein sequence ID" value="EFY84785.1"/>
    <property type="molecule type" value="Genomic_DNA"/>
</dbReference>
<protein>
    <recommendedName>
        <fullName evidence="1">non-specific serine/threonine protein kinase</fullName>
        <ecNumber evidence="1">2.7.11.1</ecNumber>
    </recommendedName>
</protein>
<proteinExistence type="predicted"/>